<reference evidence="9 10" key="1">
    <citation type="submission" date="2020-06" db="EMBL/GenBank/DDBJ databases">
        <authorList>
            <consortium name="Wellcome Sanger Institute Data Sharing"/>
        </authorList>
    </citation>
    <scope>NUCLEOTIDE SEQUENCE [LARGE SCALE GENOMIC DNA]</scope>
</reference>
<evidence type="ECO:0000313" key="10">
    <source>
        <dbReference type="Proteomes" id="UP000694580"/>
    </source>
</evidence>
<dbReference type="GeneTree" id="ENSGT00940000162297"/>
<dbReference type="FunFam" id="3.40.50.300:FF:002830">
    <property type="entry name" value="Guanylate-binding protein 2"/>
    <property type="match status" value="1"/>
</dbReference>
<dbReference type="InterPro" id="IPR037684">
    <property type="entry name" value="GBP_C"/>
</dbReference>
<feature type="coiled-coil region" evidence="7">
    <location>
        <begin position="482"/>
        <end position="585"/>
    </location>
</feature>
<dbReference type="SUPFAM" id="SSF48340">
    <property type="entry name" value="Interferon-induced guanylate-binding protein 1 (GBP1), C-terminal domain"/>
    <property type="match status" value="1"/>
</dbReference>
<dbReference type="PROSITE" id="PS51715">
    <property type="entry name" value="G_GB1_RHD3"/>
    <property type="match status" value="1"/>
</dbReference>
<keyword evidence="3" id="KW-0378">Hydrolase</keyword>
<dbReference type="SUPFAM" id="SSF52540">
    <property type="entry name" value="P-loop containing nucleoside triphosphate hydrolases"/>
    <property type="match status" value="1"/>
</dbReference>
<dbReference type="Pfam" id="PF02841">
    <property type="entry name" value="GBP_C"/>
    <property type="match status" value="1"/>
</dbReference>
<dbReference type="InterPro" id="IPR003191">
    <property type="entry name" value="Guanylate-bd/ATL_C"/>
</dbReference>
<evidence type="ECO:0000313" key="9">
    <source>
        <dbReference type="Ensembl" id="ENSDCDP00010040501.1"/>
    </source>
</evidence>
<accession>A0AAY4D8B2</accession>
<evidence type="ECO:0000256" key="2">
    <source>
        <dbReference type="ARBA" id="ARBA00022741"/>
    </source>
</evidence>
<dbReference type="Ensembl" id="ENSDCDT00010050375.1">
    <property type="protein sequence ID" value="ENSDCDP00010040501.1"/>
    <property type="gene ID" value="ENSDCDG00010025851.1"/>
</dbReference>
<evidence type="ECO:0000256" key="6">
    <source>
        <dbReference type="PROSITE-ProRule" id="PRU01052"/>
    </source>
</evidence>
<dbReference type="Proteomes" id="UP000694580">
    <property type="component" value="Chromosome 20"/>
</dbReference>
<dbReference type="CDD" id="cd01851">
    <property type="entry name" value="GBP"/>
    <property type="match status" value="1"/>
</dbReference>
<dbReference type="GO" id="GO:0045087">
    <property type="term" value="P:innate immune response"/>
    <property type="evidence" value="ECO:0007669"/>
    <property type="project" value="UniProtKB-KW"/>
</dbReference>
<evidence type="ECO:0000256" key="7">
    <source>
        <dbReference type="SAM" id="Coils"/>
    </source>
</evidence>
<name>A0AAY4D8B2_9TELE</name>
<dbReference type="InterPro" id="IPR036543">
    <property type="entry name" value="Guanylate-bd_C_sf"/>
</dbReference>
<evidence type="ECO:0000259" key="8">
    <source>
        <dbReference type="PROSITE" id="PS51715"/>
    </source>
</evidence>
<dbReference type="Gene3D" id="3.40.50.300">
    <property type="entry name" value="P-loop containing nucleotide triphosphate hydrolases"/>
    <property type="match status" value="1"/>
</dbReference>
<gene>
    <name evidence="9" type="primary">LOC114770217</name>
</gene>
<dbReference type="AlphaFoldDB" id="A0AAY4D8B2"/>
<dbReference type="PANTHER" id="PTHR10751">
    <property type="entry name" value="GUANYLATE BINDING PROTEIN"/>
    <property type="match status" value="1"/>
</dbReference>
<reference evidence="9" key="3">
    <citation type="submission" date="2025-09" db="UniProtKB">
        <authorList>
            <consortium name="Ensembl"/>
        </authorList>
    </citation>
    <scope>IDENTIFICATION</scope>
</reference>
<keyword evidence="5" id="KW-0342">GTP-binding</keyword>
<reference evidence="9" key="2">
    <citation type="submission" date="2025-08" db="UniProtKB">
        <authorList>
            <consortium name="Ensembl"/>
        </authorList>
    </citation>
    <scope>IDENTIFICATION</scope>
</reference>
<protein>
    <recommendedName>
        <fullName evidence="8">GB1/RHD3-type G domain-containing protein</fullName>
    </recommendedName>
</protein>
<keyword evidence="7" id="KW-0175">Coiled coil</keyword>
<evidence type="ECO:0000256" key="1">
    <source>
        <dbReference type="ARBA" id="ARBA00022588"/>
    </source>
</evidence>
<sequence>MAPFWPTVVMEEPVCLIDSEEDGRLQVRGEAMNILEQIQQPVVVVAVVGLYRTGKSYLMNRLARKKTGFSLGMTIESKTKGIWMWCIPHPVKAGHTLVLLDTEGLGDVNKGDEKHDTWIFCLAVLLSTTLVYNSIGTIDNNAIEKLHYVSELTEHIKVKSGSSDTDESIEFMKVFPSFVWTVRDFTLELLLDGKSITADEYLENALKLKTGTSPKTDKYNMPRLCIRNFFSPRKCFTLERPASVEKMQRMEKLQDADLDHMFVKQADEFCDYIFNNSKPKTITGGLGVTGRMLGSLAETYVEAIRTGQVPCLDNAAESLAQIQNSRAVKEAFEFYEREMDRWVRLPTDTPQQLSDIHAVSESQAISIFLNGSFNDQDQKHQVELMKRLQAHYEEWRQNNEEESRRVCLSIISRVFASVEKAGREGYYHRPGGYSDYCKALEKATEHYHTERRKGLLVSSEEVLREYLEMKSGEDILAADSFLTEAQQKAEAERLHQELLERNRRALEEKNLIQEQQKQDQEQSYKQNVQQLLQKIEEERKRAVEEHERVLDAKLKEQRDLLQQGFNEKSEEVRREIERLKEERRKAEPSSARQVMENIGSAVSYVPVLAPFGAVISLLGRLF</sequence>
<organism evidence="9 10">
    <name type="scientific">Denticeps clupeoides</name>
    <name type="common">denticle herring</name>
    <dbReference type="NCBI Taxonomy" id="299321"/>
    <lineage>
        <taxon>Eukaryota</taxon>
        <taxon>Metazoa</taxon>
        <taxon>Chordata</taxon>
        <taxon>Craniata</taxon>
        <taxon>Vertebrata</taxon>
        <taxon>Euteleostomi</taxon>
        <taxon>Actinopterygii</taxon>
        <taxon>Neopterygii</taxon>
        <taxon>Teleostei</taxon>
        <taxon>Clupei</taxon>
        <taxon>Clupeiformes</taxon>
        <taxon>Denticipitoidei</taxon>
        <taxon>Denticipitidae</taxon>
        <taxon>Denticeps</taxon>
    </lineage>
</organism>
<dbReference type="Pfam" id="PF02263">
    <property type="entry name" value="GBP"/>
    <property type="match status" value="1"/>
</dbReference>
<keyword evidence="10" id="KW-1185">Reference proteome</keyword>
<keyword evidence="1" id="KW-0399">Innate immunity</keyword>
<comment type="similarity">
    <text evidence="6">Belongs to the TRAFAC class dynamin-like GTPase superfamily. GB1/RHD3 GTPase family.</text>
</comment>
<proteinExistence type="inferred from homology"/>
<dbReference type="CDD" id="cd16269">
    <property type="entry name" value="GBP_C"/>
    <property type="match status" value="1"/>
</dbReference>
<dbReference type="InterPro" id="IPR027417">
    <property type="entry name" value="P-loop_NTPase"/>
</dbReference>
<dbReference type="FunFam" id="1.20.1000.10:FF:000001">
    <property type="entry name" value="Guanylate binding protein 1"/>
    <property type="match status" value="1"/>
</dbReference>
<evidence type="ECO:0000256" key="5">
    <source>
        <dbReference type="ARBA" id="ARBA00023134"/>
    </source>
</evidence>
<dbReference type="GO" id="GO:0003924">
    <property type="term" value="F:GTPase activity"/>
    <property type="evidence" value="ECO:0007669"/>
    <property type="project" value="InterPro"/>
</dbReference>
<evidence type="ECO:0000256" key="3">
    <source>
        <dbReference type="ARBA" id="ARBA00022801"/>
    </source>
</evidence>
<dbReference type="Gene3D" id="1.20.1000.10">
    <property type="entry name" value="Guanylate-binding protein, C-terminal domain"/>
    <property type="match status" value="1"/>
</dbReference>
<evidence type="ECO:0000256" key="4">
    <source>
        <dbReference type="ARBA" id="ARBA00022859"/>
    </source>
</evidence>
<dbReference type="InterPro" id="IPR030386">
    <property type="entry name" value="G_GB1_RHD3_dom"/>
</dbReference>
<keyword evidence="4" id="KW-0391">Immunity</keyword>
<keyword evidence="2" id="KW-0547">Nucleotide-binding</keyword>
<dbReference type="GO" id="GO:0005525">
    <property type="term" value="F:GTP binding"/>
    <property type="evidence" value="ECO:0007669"/>
    <property type="project" value="UniProtKB-KW"/>
</dbReference>
<feature type="domain" description="GB1/RHD3-type G" evidence="8">
    <location>
        <begin position="39"/>
        <end position="278"/>
    </location>
</feature>
<dbReference type="InterPro" id="IPR015894">
    <property type="entry name" value="Guanylate-bd_N"/>
</dbReference>